<protein>
    <submittedName>
        <fullName evidence="2">Uncharacterized protein</fullName>
    </submittedName>
</protein>
<dbReference type="RefSeq" id="WP_145069405.1">
    <property type="nucleotide sequence ID" value="NZ_CP036287.1"/>
</dbReference>
<gene>
    <name evidence="2" type="ORF">Pla133_45990</name>
</gene>
<reference evidence="2 3" key="1">
    <citation type="submission" date="2019-02" db="EMBL/GenBank/DDBJ databases">
        <title>Deep-cultivation of Planctomycetes and their phenomic and genomic characterization uncovers novel biology.</title>
        <authorList>
            <person name="Wiegand S."/>
            <person name="Jogler M."/>
            <person name="Boedeker C."/>
            <person name="Pinto D."/>
            <person name="Vollmers J."/>
            <person name="Rivas-Marin E."/>
            <person name="Kohn T."/>
            <person name="Peeters S.H."/>
            <person name="Heuer A."/>
            <person name="Rast P."/>
            <person name="Oberbeckmann S."/>
            <person name="Bunk B."/>
            <person name="Jeske O."/>
            <person name="Meyerdierks A."/>
            <person name="Storesund J.E."/>
            <person name="Kallscheuer N."/>
            <person name="Luecker S."/>
            <person name="Lage O.M."/>
            <person name="Pohl T."/>
            <person name="Merkel B.J."/>
            <person name="Hornburger P."/>
            <person name="Mueller R.-W."/>
            <person name="Bruemmer F."/>
            <person name="Labrenz M."/>
            <person name="Spormann A.M."/>
            <person name="Op den Camp H."/>
            <person name="Overmann J."/>
            <person name="Amann R."/>
            <person name="Jetten M.S.M."/>
            <person name="Mascher T."/>
            <person name="Medema M.H."/>
            <person name="Devos D.P."/>
            <person name="Kaster A.-K."/>
            <person name="Ovreas L."/>
            <person name="Rohde M."/>
            <person name="Galperin M.Y."/>
            <person name="Jogler C."/>
        </authorList>
    </citation>
    <scope>NUCLEOTIDE SEQUENCE [LARGE SCALE GENOMIC DNA]</scope>
    <source>
        <strain evidence="2 3">Pla133</strain>
    </source>
</reference>
<dbReference type="Proteomes" id="UP000316921">
    <property type="component" value="Chromosome"/>
</dbReference>
<dbReference type="KEGG" id="pbap:Pla133_45990"/>
<evidence type="ECO:0000313" key="3">
    <source>
        <dbReference type="Proteomes" id="UP000316921"/>
    </source>
</evidence>
<proteinExistence type="predicted"/>
<keyword evidence="1" id="KW-1133">Transmembrane helix</keyword>
<dbReference type="EMBL" id="CP036287">
    <property type="protein sequence ID" value="QDU69479.1"/>
    <property type="molecule type" value="Genomic_DNA"/>
</dbReference>
<sequence>MSSGRAHRLGWARFCLVLTGALAGVGVPVGLVALLASFGGWEVQIELGDRSEGSSWPQRLLGSHGYLMPLRVAADADHSTPLGVRWSWRTGGGAWQPIEFADAHRGELAPVDGVRAATIQALSGVEPDSQIVWFAIALSELAGERTLMPMAFRAKLHEGGSVLGPIRSALATIEIEALGARPKGHWLDASAHSARIGSTLEGWCIAQWVSTEADPPTPALEVLVEVSAGPWNPLVDVPPPPGSRSGAATGR</sequence>
<evidence type="ECO:0000313" key="2">
    <source>
        <dbReference type="EMBL" id="QDU69479.1"/>
    </source>
</evidence>
<feature type="transmembrane region" description="Helical" evidence="1">
    <location>
        <begin position="12"/>
        <end position="41"/>
    </location>
</feature>
<dbReference type="AlphaFoldDB" id="A0A518BR83"/>
<name>A0A518BR83_9BACT</name>
<keyword evidence="1" id="KW-0812">Transmembrane</keyword>
<organism evidence="2 3">
    <name type="scientific">Engelhardtia mirabilis</name>
    <dbReference type="NCBI Taxonomy" id="2528011"/>
    <lineage>
        <taxon>Bacteria</taxon>
        <taxon>Pseudomonadati</taxon>
        <taxon>Planctomycetota</taxon>
        <taxon>Planctomycetia</taxon>
        <taxon>Planctomycetia incertae sedis</taxon>
        <taxon>Engelhardtia</taxon>
    </lineage>
</organism>
<accession>A0A518BR83</accession>
<keyword evidence="1" id="KW-0472">Membrane</keyword>
<keyword evidence="3" id="KW-1185">Reference proteome</keyword>
<evidence type="ECO:0000256" key="1">
    <source>
        <dbReference type="SAM" id="Phobius"/>
    </source>
</evidence>